<evidence type="ECO:0000256" key="1">
    <source>
        <dbReference type="SAM" id="MobiDB-lite"/>
    </source>
</evidence>
<feature type="transmembrane region" description="Helical" evidence="2">
    <location>
        <begin position="114"/>
        <end position="135"/>
    </location>
</feature>
<dbReference type="RefSeq" id="WP_123662993.1">
    <property type="nucleotide sequence ID" value="NZ_RJKE01000001.1"/>
</dbReference>
<keyword evidence="2" id="KW-0812">Transmembrane</keyword>
<dbReference type="EMBL" id="RJKE01000001">
    <property type="protein sequence ID" value="ROO83666.1"/>
    <property type="molecule type" value="Genomic_DNA"/>
</dbReference>
<feature type="region of interest" description="Disordered" evidence="1">
    <location>
        <begin position="1"/>
        <end position="27"/>
    </location>
</feature>
<dbReference type="Pfam" id="PF13231">
    <property type="entry name" value="PMT_2"/>
    <property type="match status" value="1"/>
</dbReference>
<accession>A0A3N1CQS3</accession>
<keyword evidence="2" id="KW-0472">Membrane</keyword>
<keyword evidence="2" id="KW-1133">Transmembrane helix</keyword>
<keyword evidence="4" id="KW-0328">Glycosyltransferase</keyword>
<comment type="caution">
    <text evidence="4">The sequence shown here is derived from an EMBL/GenBank/DDBJ whole genome shotgun (WGS) entry which is preliminary data.</text>
</comment>
<dbReference type="InterPro" id="IPR038731">
    <property type="entry name" value="RgtA/B/C-like"/>
</dbReference>
<keyword evidence="4" id="KW-0808">Transferase</keyword>
<evidence type="ECO:0000256" key="2">
    <source>
        <dbReference type="SAM" id="Phobius"/>
    </source>
</evidence>
<feature type="transmembrane region" description="Helical" evidence="2">
    <location>
        <begin position="51"/>
        <end position="71"/>
    </location>
</feature>
<dbReference type="GO" id="GO:0016757">
    <property type="term" value="F:glycosyltransferase activity"/>
    <property type="evidence" value="ECO:0007669"/>
    <property type="project" value="UniProtKB-KW"/>
</dbReference>
<evidence type="ECO:0000313" key="5">
    <source>
        <dbReference type="Proteomes" id="UP000272400"/>
    </source>
</evidence>
<dbReference type="AlphaFoldDB" id="A0A3N1CQS3"/>
<evidence type="ECO:0000313" key="4">
    <source>
        <dbReference type="EMBL" id="ROO83666.1"/>
    </source>
</evidence>
<name>A0A3N1CQS3_9ACTN</name>
<feature type="transmembrane region" description="Helical" evidence="2">
    <location>
        <begin position="267"/>
        <end position="287"/>
    </location>
</feature>
<proteinExistence type="predicted"/>
<feature type="transmembrane region" description="Helical" evidence="2">
    <location>
        <begin position="190"/>
        <end position="217"/>
    </location>
</feature>
<dbReference type="OrthoDB" id="4909654at2"/>
<sequence>MTTETRHEVPSPREDHEEPKKYRSNVRPAPYRIPSAPPIAWAPGNSKRRAWLSRIVLFGLLIMQAILTLRLRNTVYEGETSILPSNGDFHGGTALYPALSEAVQTALGVQGMRAFSLIFMICATGLLYSFSTRLFNERVGLAAAGSYSVIAPTLVAGALATEDALAVLLLAGAMWLVVLSRSGPAWPLFAAAPVAVLAVAVKYGAVFYLPSILLLAVLVTTRHTSVGQAFVRSSGLLVALLIGLGLYASGASGAPAAVPLGDLASGWIYWLGTFLAFGLFGAGFYIWKARMGEVPVGADAEPGRGWRVALSLAFLLPGLIAPLLLVGTAFEDSLWRLQFAFAGLLGATMTGVGLVRMIGRHFRFPQVGIIAAIALLALGMAQSEYEYTLWPNYTNLAKVLDESVEPAGKYLAASPEETFSSYMKEYRPAQWTSLSTVVDKGLDDGGLAQIKGALRKGTYEMIVVQYPAATPVDEALLAQLRAGTGDYRVLTGVPFRLGWTVGAHQLWVKNLAGPAAP</sequence>
<feature type="transmembrane region" description="Helical" evidence="2">
    <location>
        <begin position="229"/>
        <end position="247"/>
    </location>
</feature>
<feature type="transmembrane region" description="Helical" evidence="2">
    <location>
        <begin position="147"/>
        <end position="178"/>
    </location>
</feature>
<feature type="transmembrane region" description="Helical" evidence="2">
    <location>
        <begin position="362"/>
        <end position="381"/>
    </location>
</feature>
<feature type="transmembrane region" description="Helical" evidence="2">
    <location>
        <begin position="308"/>
        <end position="330"/>
    </location>
</feature>
<feature type="domain" description="Glycosyltransferase RgtA/B/C/D-like" evidence="3">
    <location>
        <begin position="110"/>
        <end position="242"/>
    </location>
</feature>
<organism evidence="4 5">
    <name type="scientific">Actinocorallia herbida</name>
    <dbReference type="NCBI Taxonomy" id="58109"/>
    <lineage>
        <taxon>Bacteria</taxon>
        <taxon>Bacillati</taxon>
        <taxon>Actinomycetota</taxon>
        <taxon>Actinomycetes</taxon>
        <taxon>Streptosporangiales</taxon>
        <taxon>Thermomonosporaceae</taxon>
        <taxon>Actinocorallia</taxon>
    </lineage>
</organism>
<keyword evidence="5" id="KW-1185">Reference proteome</keyword>
<gene>
    <name evidence="4" type="ORF">EDD29_1173</name>
</gene>
<dbReference type="Proteomes" id="UP000272400">
    <property type="component" value="Unassembled WGS sequence"/>
</dbReference>
<protein>
    <submittedName>
        <fullName evidence="4">Dolichyl-phosphate-mannose-protein mannosyltransferase</fullName>
    </submittedName>
</protein>
<feature type="transmembrane region" description="Helical" evidence="2">
    <location>
        <begin position="336"/>
        <end position="355"/>
    </location>
</feature>
<reference evidence="4 5" key="1">
    <citation type="submission" date="2018-11" db="EMBL/GenBank/DDBJ databases">
        <title>Sequencing the genomes of 1000 actinobacteria strains.</title>
        <authorList>
            <person name="Klenk H.-P."/>
        </authorList>
    </citation>
    <scope>NUCLEOTIDE SEQUENCE [LARGE SCALE GENOMIC DNA]</scope>
    <source>
        <strain evidence="4 5">DSM 44254</strain>
    </source>
</reference>
<feature type="compositionally biased region" description="Basic and acidic residues" evidence="1">
    <location>
        <begin position="1"/>
        <end position="21"/>
    </location>
</feature>
<evidence type="ECO:0000259" key="3">
    <source>
        <dbReference type="Pfam" id="PF13231"/>
    </source>
</evidence>